<evidence type="ECO:0000313" key="2">
    <source>
        <dbReference type="EMBL" id="GAJ16896.1"/>
    </source>
</evidence>
<gene>
    <name evidence="2" type="ORF">S12H4_62165</name>
</gene>
<comment type="caution">
    <text evidence="2">The sequence shown here is derived from an EMBL/GenBank/DDBJ whole genome shotgun (WGS) entry which is preliminary data.</text>
</comment>
<evidence type="ECO:0000256" key="1">
    <source>
        <dbReference type="SAM" id="MobiDB-lite"/>
    </source>
</evidence>
<sequence length="32" mass="4054">MIYDKPKHKETQQERQARNQREYERLVAELKH</sequence>
<dbReference type="EMBL" id="BARW01041571">
    <property type="protein sequence ID" value="GAJ16896.1"/>
    <property type="molecule type" value="Genomic_DNA"/>
</dbReference>
<organism evidence="2">
    <name type="scientific">marine sediment metagenome</name>
    <dbReference type="NCBI Taxonomy" id="412755"/>
    <lineage>
        <taxon>unclassified sequences</taxon>
        <taxon>metagenomes</taxon>
        <taxon>ecological metagenomes</taxon>
    </lineage>
</organism>
<name>X1VLW0_9ZZZZ</name>
<proteinExistence type="predicted"/>
<dbReference type="AlphaFoldDB" id="X1VLW0"/>
<protein>
    <submittedName>
        <fullName evidence="2">Uncharacterized protein</fullName>
    </submittedName>
</protein>
<reference evidence="2" key="1">
    <citation type="journal article" date="2014" name="Front. Microbiol.">
        <title>High frequency of phylogenetically diverse reductive dehalogenase-homologous genes in deep subseafloor sedimentary metagenomes.</title>
        <authorList>
            <person name="Kawai M."/>
            <person name="Futagami T."/>
            <person name="Toyoda A."/>
            <person name="Takaki Y."/>
            <person name="Nishi S."/>
            <person name="Hori S."/>
            <person name="Arai W."/>
            <person name="Tsubouchi T."/>
            <person name="Morono Y."/>
            <person name="Uchiyama I."/>
            <person name="Ito T."/>
            <person name="Fujiyama A."/>
            <person name="Inagaki F."/>
            <person name="Takami H."/>
        </authorList>
    </citation>
    <scope>NUCLEOTIDE SEQUENCE</scope>
    <source>
        <strain evidence="2">Expedition CK06-06</strain>
    </source>
</reference>
<feature type="region of interest" description="Disordered" evidence="1">
    <location>
        <begin position="1"/>
        <end position="21"/>
    </location>
</feature>
<feature type="non-terminal residue" evidence="2">
    <location>
        <position position="32"/>
    </location>
</feature>
<accession>X1VLW0</accession>